<evidence type="ECO:0000256" key="3">
    <source>
        <dbReference type="ARBA" id="ARBA00023172"/>
    </source>
</evidence>
<proteinExistence type="inferred from homology"/>
<dbReference type="Gene3D" id="1.10.150.130">
    <property type="match status" value="1"/>
</dbReference>
<accession>A0ABN1WPU6</accession>
<sequence length="283" mass="31110">MRKVLAAFGRNLDGSKSSPHTVRRKRAIFHNALGYAVEARRLSSNPLSDVQWTPPAAAEAVDPVVVANPKQVRKLLEGVAQQGKRGQHLKAFFGCLYHAGMRPGEAVWLRKANCHLPATGFGLLSLDGSRPRVGSSWTDNGRPHDERGLKWRPAKDTRPVPIPPELVTMLREHIEAHGIAPDGRLFRTSRGGLVQESGYGVAWKRAREAALTPEQATSPLANRPYDLRHAGVSFWLNSGVDPAECARRAGHSIAVLLRVYAKCLDVAPEAANRRIAEALKQWE</sequence>
<dbReference type="Proteomes" id="UP001500037">
    <property type="component" value="Unassembled WGS sequence"/>
</dbReference>
<feature type="region of interest" description="Disordered" evidence="4">
    <location>
        <begin position="132"/>
        <end position="158"/>
    </location>
</feature>
<evidence type="ECO:0000313" key="6">
    <source>
        <dbReference type="EMBL" id="GAA1254009.1"/>
    </source>
</evidence>
<evidence type="ECO:0000259" key="5">
    <source>
        <dbReference type="PROSITE" id="PS51898"/>
    </source>
</evidence>
<keyword evidence="2" id="KW-0238">DNA-binding</keyword>
<evidence type="ECO:0000256" key="4">
    <source>
        <dbReference type="SAM" id="MobiDB-lite"/>
    </source>
</evidence>
<organism evidence="6 7">
    <name type="scientific">Kitasatospora nipponensis</name>
    <dbReference type="NCBI Taxonomy" id="258049"/>
    <lineage>
        <taxon>Bacteria</taxon>
        <taxon>Bacillati</taxon>
        <taxon>Actinomycetota</taxon>
        <taxon>Actinomycetes</taxon>
        <taxon>Kitasatosporales</taxon>
        <taxon>Streptomycetaceae</taxon>
        <taxon>Kitasatospora</taxon>
    </lineage>
</organism>
<dbReference type="InterPro" id="IPR002104">
    <property type="entry name" value="Integrase_catalytic"/>
</dbReference>
<feature type="compositionally biased region" description="Basic and acidic residues" evidence="4">
    <location>
        <begin position="141"/>
        <end position="158"/>
    </location>
</feature>
<dbReference type="Gene3D" id="1.10.443.10">
    <property type="entry name" value="Intergrase catalytic core"/>
    <property type="match status" value="1"/>
</dbReference>
<evidence type="ECO:0000256" key="2">
    <source>
        <dbReference type="ARBA" id="ARBA00023125"/>
    </source>
</evidence>
<evidence type="ECO:0000313" key="7">
    <source>
        <dbReference type="Proteomes" id="UP001500037"/>
    </source>
</evidence>
<comment type="caution">
    <text evidence="6">The sequence shown here is derived from an EMBL/GenBank/DDBJ whole genome shotgun (WGS) entry which is preliminary data.</text>
</comment>
<dbReference type="PROSITE" id="PS51898">
    <property type="entry name" value="TYR_RECOMBINASE"/>
    <property type="match status" value="1"/>
</dbReference>
<reference evidence="6 7" key="1">
    <citation type="journal article" date="2019" name="Int. J. Syst. Evol. Microbiol.">
        <title>The Global Catalogue of Microorganisms (GCM) 10K type strain sequencing project: providing services to taxonomists for standard genome sequencing and annotation.</title>
        <authorList>
            <consortium name="The Broad Institute Genomics Platform"/>
            <consortium name="The Broad Institute Genome Sequencing Center for Infectious Disease"/>
            <person name="Wu L."/>
            <person name="Ma J."/>
        </authorList>
    </citation>
    <scope>NUCLEOTIDE SEQUENCE [LARGE SCALE GENOMIC DNA]</scope>
    <source>
        <strain evidence="6 7">JCM 13004</strain>
    </source>
</reference>
<dbReference type="InterPro" id="IPR010998">
    <property type="entry name" value="Integrase_recombinase_N"/>
</dbReference>
<dbReference type="InterPro" id="IPR050090">
    <property type="entry name" value="Tyrosine_recombinase_XerCD"/>
</dbReference>
<dbReference type="InterPro" id="IPR011010">
    <property type="entry name" value="DNA_brk_join_enz"/>
</dbReference>
<feature type="domain" description="Tyr recombinase" evidence="5">
    <location>
        <begin position="61"/>
        <end position="280"/>
    </location>
</feature>
<dbReference type="EMBL" id="BAAALF010000107">
    <property type="protein sequence ID" value="GAA1254009.1"/>
    <property type="molecule type" value="Genomic_DNA"/>
</dbReference>
<name>A0ABN1WPU6_9ACTN</name>
<dbReference type="InterPro" id="IPR013762">
    <property type="entry name" value="Integrase-like_cat_sf"/>
</dbReference>
<evidence type="ECO:0000256" key="1">
    <source>
        <dbReference type="ARBA" id="ARBA00008857"/>
    </source>
</evidence>
<gene>
    <name evidence="6" type="ORF">GCM10009665_50840</name>
</gene>
<keyword evidence="3" id="KW-0233">DNA recombination</keyword>
<dbReference type="PANTHER" id="PTHR30349">
    <property type="entry name" value="PHAGE INTEGRASE-RELATED"/>
    <property type="match status" value="1"/>
</dbReference>
<keyword evidence="7" id="KW-1185">Reference proteome</keyword>
<comment type="similarity">
    <text evidence="1">Belongs to the 'phage' integrase family.</text>
</comment>
<dbReference type="SUPFAM" id="SSF56349">
    <property type="entry name" value="DNA breaking-rejoining enzymes"/>
    <property type="match status" value="1"/>
</dbReference>
<dbReference type="PANTHER" id="PTHR30349:SF64">
    <property type="entry name" value="PROPHAGE INTEGRASE INTD-RELATED"/>
    <property type="match status" value="1"/>
</dbReference>
<protein>
    <recommendedName>
        <fullName evidence="5">Tyr recombinase domain-containing protein</fullName>
    </recommendedName>
</protein>